<evidence type="ECO:0000313" key="4">
    <source>
        <dbReference type="Proteomes" id="UP001241758"/>
    </source>
</evidence>
<comment type="caution">
    <text evidence="3">The sequence shown here is derived from an EMBL/GenBank/DDBJ whole genome shotgun (WGS) entry which is preliminary data.</text>
</comment>
<evidence type="ECO:0000256" key="1">
    <source>
        <dbReference type="SAM" id="MobiDB-lite"/>
    </source>
</evidence>
<sequence>MSLWRNVRGEMAGAWRSICYDLGRRPAERDPGPDVTSTGLNTFPGSLVDLPAGPPETDARPPRRFVAVTAFCALAACGAAGSYIVATTAFAGRMSDTTVAAAAPPGGHEAQDEAIRGGMAGMGRVPQTPGRQRAVPTPTVTATSGAVGVAVPPQATATRSAARAGTGRTAGGTTKPVTVDPECHCETPPVPTPTAPSDPSASASVSASPAASDSPSPSTSESLSPAPDGIAPSADSDRHHRRHRR</sequence>
<keyword evidence="2" id="KW-1133">Transmembrane helix</keyword>
<gene>
    <name evidence="3" type="ORF">QLQ12_05020</name>
</gene>
<proteinExistence type="predicted"/>
<keyword evidence="2" id="KW-0472">Membrane</keyword>
<dbReference type="EMBL" id="JASCTH010000003">
    <property type="protein sequence ID" value="MDI6097961.1"/>
    <property type="molecule type" value="Genomic_DNA"/>
</dbReference>
<evidence type="ECO:0000313" key="3">
    <source>
        <dbReference type="EMBL" id="MDI6097961.1"/>
    </source>
</evidence>
<feature type="compositionally biased region" description="Low complexity" evidence="1">
    <location>
        <begin position="197"/>
        <end position="227"/>
    </location>
</feature>
<feature type="region of interest" description="Disordered" evidence="1">
    <location>
        <begin position="28"/>
        <end position="47"/>
    </location>
</feature>
<feature type="region of interest" description="Disordered" evidence="1">
    <location>
        <begin position="122"/>
        <end position="245"/>
    </location>
</feature>
<feature type="compositionally biased region" description="Polar residues" evidence="1">
    <location>
        <begin position="35"/>
        <end position="44"/>
    </location>
</feature>
<protein>
    <submittedName>
        <fullName evidence="3">Uncharacterized protein</fullName>
    </submittedName>
</protein>
<feature type="transmembrane region" description="Helical" evidence="2">
    <location>
        <begin position="65"/>
        <end position="86"/>
    </location>
</feature>
<keyword evidence="4" id="KW-1185">Reference proteome</keyword>
<accession>A0ABT6WE00</accession>
<dbReference type="Proteomes" id="UP001241758">
    <property type="component" value="Unassembled WGS sequence"/>
</dbReference>
<feature type="compositionally biased region" description="Low complexity" evidence="1">
    <location>
        <begin position="134"/>
        <end position="174"/>
    </location>
</feature>
<evidence type="ECO:0000256" key="2">
    <source>
        <dbReference type="SAM" id="Phobius"/>
    </source>
</evidence>
<keyword evidence="2" id="KW-0812">Transmembrane</keyword>
<organism evidence="3 4">
    <name type="scientific">Actinoplanes sandaracinus</name>
    <dbReference type="NCBI Taxonomy" id="3045177"/>
    <lineage>
        <taxon>Bacteria</taxon>
        <taxon>Bacillati</taxon>
        <taxon>Actinomycetota</taxon>
        <taxon>Actinomycetes</taxon>
        <taxon>Micromonosporales</taxon>
        <taxon>Micromonosporaceae</taxon>
        <taxon>Actinoplanes</taxon>
    </lineage>
</organism>
<reference evidence="3 4" key="1">
    <citation type="submission" date="2023-05" db="EMBL/GenBank/DDBJ databases">
        <title>Actinoplanes sp. NEAU-A12 genome sequencing.</title>
        <authorList>
            <person name="Wang Z.-S."/>
        </authorList>
    </citation>
    <scope>NUCLEOTIDE SEQUENCE [LARGE SCALE GENOMIC DNA]</scope>
    <source>
        <strain evidence="3 4">NEAU-A12</strain>
    </source>
</reference>
<name>A0ABT6WE00_9ACTN</name>
<dbReference type="RefSeq" id="WP_282757416.1">
    <property type="nucleotide sequence ID" value="NZ_JASCTH010000003.1"/>
</dbReference>